<proteinExistence type="predicted"/>
<dbReference type="Proteomes" id="UP000503362">
    <property type="component" value="Segment"/>
</dbReference>
<dbReference type="GeneID" id="60321762"/>
<dbReference type="EMBL" id="MN945904">
    <property type="protein sequence ID" value="QIG61788.1"/>
    <property type="molecule type" value="Genomic_DNA"/>
</dbReference>
<keyword evidence="2" id="KW-1185">Reference proteome</keyword>
<sequence length="81" mass="8860">MKPIYATRVQCPSCAAPVECRVEHEQSTAKGGSVKVTIADPIEAIKEHVRRGECGRRPGGPKITFYDRNERGELVAVVPRG</sequence>
<protein>
    <submittedName>
        <fullName evidence="1">Uncharacterized protein</fullName>
    </submittedName>
</protein>
<evidence type="ECO:0000313" key="2">
    <source>
        <dbReference type="Proteomes" id="UP000503362"/>
    </source>
</evidence>
<name>A0A6G6XT66_9CAUD</name>
<dbReference type="RefSeq" id="YP_009950348.1">
    <property type="nucleotide sequence ID" value="NC_051590.1"/>
</dbReference>
<dbReference type="KEGG" id="vg:60321762"/>
<gene>
    <name evidence="1" type="primary">7</name>
    <name evidence="1" type="ORF">SEA_EPONINE_7</name>
</gene>
<reference evidence="1 2" key="1">
    <citation type="submission" date="2020-01" db="EMBL/GenBank/DDBJ databases">
        <authorList>
            <person name="Mansi R."/>
            <person name="Bartek K."/>
            <person name="Buck J.M."/>
            <person name="Mohammed H.T."/>
            <person name="Kenna M.A."/>
            <person name="Ware V.C."/>
            <person name="Garlena R.A."/>
            <person name="Russell D.A."/>
            <person name="Pope W.H."/>
            <person name="Jacobs-Sera D."/>
            <person name="Hatfull G.F."/>
        </authorList>
    </citation>
    <scope>NUCLEOTIDE SEQUENCE [LARGE SCALE GENOMIC DNA]</scope>
</reference>
<evidence type="ECO:0000313" key="1">
    <source>
        <dbReference type="EMBL" id="QIG61788.1"/>
    </source>
</evidence>
<accession>A0A6G6XT66</accession>
<organism evidence="1 2">
    <name type="scientific">Mycobacterium phage Eponine</name>
    <dbReference type="NCBI Taxonomy" id="2708631"/>
    <lineage>
        <taxon>Viruses</taxon>
        <taxon>Duplodnaviria</taxon>
        <taxon>Heunggongvirae</taxon>
        <taxon>Uroviricota</taxon>
        <taxon>Caudoviricetes</taxon>
        <taxon>Weiservirinae</taxon>
        <taxon>Fionnbharthvirus</taxon>
        <taxon>Fionnbharthvirus eponine</taxon>
    </lineage>
</organism>